<sequence length="73" mass="8160">MVVDGPRLISLFTLDRCDSAFLVTSEVPIQRQARNFSVLNAGSVEDLGRKVEYGTFRVSLCILALHAFENFLI</sequence>
<gene>
    <name evidence="1" type="ORF">RRG08_031550</name>
</gene>
<keyword evidence="2" id="KW-1185">Reference proteome</keyword>
<reference evidence="1" key="1">
    <citation type="journal article" date="2023" name="G3 (Bethesda)">
        <title>A reference genome for the long-term kleptoplast-retaining sea slug Elysia crispata morphotype clarki.</title>
        <authorList>
            <person name="Eastman K.E."/>
            <person name="Pendleton A.L."/>
            <person name="Shaikh M.A."/>
            <person name="Suttiyut T."/>
            <person name="Ogas R."/>
            <person name="Tomko P."/>
            <person name="Gavelis G."/>
            <person name="Widhalm J.R."/>
            <person name="Wisecaver J.H."/>
        </authorList>
    </citation>
    <scope>NUCLEOTIDE SEQUENCE</scope>
    <source>
        <strain evidence="1">ECLA1</strain>
    </source>
</reference>
<name>A0AAE1AGI6_9GAST</name>
<protein>
    <submittedName>
        <fullName evidence="1">Uncharacterized protein</fullName>
    </submittedName>
</protein>
<organism evidence="1 2">
    <name type="scientific">Elysia crispata</name>
    <name type="common">lettuce slug</name>
    <dbReference type="NCBI Taxonomy" id="231223"/>
    <lineage>
        <taxon>Eukaryota</taxon>
        <taxon>Metazoa</taxon>
        <taxon>Spiralia</taxon>
        <taxon>Lophotrochozoa</taxon>
        <taxon>Mollusca</taxon>
        <taxon>Gastropoda</taxon>
        <taxon>Heterobranchia</taxon>
        <taxon>Euthyneura</taxon>
        <taxon>Panpulmonata</taxon>
        <taxon>Sacoglossa</taxon>
        <taxon>Placobranchoidea</taxon>
        <taxon>Plakobranchidae</taxon>
        <taxon>Elysia</taxon>
    </lineage>
</organism>
<comment type="caution">
    <text evidence="1">The sequence shown here is derived from an EMBL/GenBank/DDBJ whole genome shotgun (WGS) entry which is preliminary data.</text>
</comment>
<evidence type="ECO:0000313" key="1">
    <source>
        <dbReference type="EMBL" id="KAK3787075.1"/>
    </source>
</evidence>
<evidence type="ECO:0000313" key="2">
    <source>
        <dbReference type="Proteomes" id="UP001283361"/>
    </source>
</evidence>
<dbReference type="EMBL" id="JAWDGP010001910">
    <property type="protein sequence ID" value="KAK3787075.1"/>
    <property type="molecule type" value="Genomic_DNA"/>
</dbReference>
<dbReference type="Proteomes" id="UP001283361">
    <property type="component" value="Unassembled WGS sequence"/>
</dbReference>
<accession>A0AAE1AGI6</accession>
<dbReference type="AlphaFoldDB" id="A0AAE1AGI6"/>
<proteinExistence type="predicted"/>